<proteinExistence type="predicted"/>
<protein>
    <submittedName>
        <fullName evidence="2">Uncharacterized protein</fullName>
    </submittedName>
</protein>
<evidence type="ECO:0000313" key="2">
    <source>
        <dbReference type="EMBL" id="CAD7252869.1"/>
    </source>
</evidence>
<evidence type="ECO:0000256" key="1">
    <source>
        <dbReference type="SAM" id="MobiDB-lite"/>
    </source>
</evidence>
<reference evidence="2" key="1">
    <citation type="submission" date="2020-11" db="EMBL/GenBank/DDBJ databases">
        <authorList>
            <person name="Tran Van P."/>
        </authorList>
    </citation>
    <scope>NUCLEOTIDE SEQUENCE</scope>
</reference>
<feature type="region of interest" description="Disordered" evidence="1">
    <location>
        <begin position="188"/>
        <end position="210"/>
    </location>
</feature>
<accession>A0A7R9FS44</accession>
<feature type="region of interest" description="Disordered" evidence="1">
    <location>
        <begin position="116"/>
        <end position="173"/>
    </location>
</feature>
<feature type="compositionally biased region" description="Basic and acidic residues" evidence="1">
    <location>
        <begin position="62"/>
        <end position="78"/>
    </location>
</feature>
<organism evidence="2">
    <name type="scientific">Darwinula stevensoni</name>
    <dbReference type="NCBI Taxonomy" id="69355"/>
    <lineage>
        <taxon>Eukaryota</taxon>
        <taxon>Metazoa</taxon>
        <taxon>Ecdysozoa</taxon>
        <taxon>Arthropoda</taxon>
        <taxon>Crustacea</taxon>
        <taxon>Oligostraca</taxon>
        <taxon>Ostracoda</taxon>
        <taxon>Podocopa</taxon>
        <taxon>Podocopida</taxon>
        <taxon>Darwinulocopina</taxon>
        <taxon>Darwinuloidea</taxon>
        <taxon>Darwinulidae</taxon>
        <taxon>Darwinula</taxon>
    </lineage>
</organism>
<dbReference type="AlphaFoldDB" id="A0A7R9FS44"/>
<dbReference type="Proteomes" id="UP000677054">
    <property type="component" value="Unassembled WGS sequence"/>
</dbReference>
<evidence type="ECO:0000313" key="3">
    <source>
        <dbReference type="Proteomes" id="UP000677054"/>
    </source>
</evidence>
<gene>
    <name evidence="2" type="ORF">DSTB1V02_LOCUS12620</name>
</gene>
<feature type="compositionally biased region" description="Basic and acidic residues" evidence="1">
    <location>
        <begin position="124"/>
        <end position="170"/>
    </location>
</feature>
<sequence>MGQPQSKAGRPGVFHRPVSTIVNDRMDRFPTVWQDLPPEVMHPRRKERESLASQDTAAASESRTHERGDERRLGVGEDDFHHVGQKLGFSGAGFEDEGRDSLFRLWRGRLQVPGFPLDHVQGVTDRDLEKQDRPDDGNGQKYEPGDIKHHDIAGDHADEATEPDAKKEFGADLAPPVKSSPCLVVFGLHPPGSSSPGRGALLVLPSHRTS</sequence>
<dbReference type="EMBL" id="CAJPEV010004958">
    <property type="protein sequence ID" value="CAG0902548.1"/>
    <property type="molecule type" value="Genomic_DNA"/>
</dbReference>
<feature type="compositionally biased region" description="Polar residues" evidence="1">
    <location>
        <begin position="51"/>
        <end position="61"/>
    </location>
</feature>
<dbReference type="EMBL" id="LR904475">
    <property type="protein sequence ID" value="CAD7252869.1"/>
    <property type="molecule type" value="Genomic_DNA"/>
</dbReference>
<keyword evidence="3" id="KW-1185">Reference proteome</keyword>
<feature type="region of interest" description="Disordered" evidence="1">
    <location>
        <begin position="34"/>
        <end position="78"/>
    </location>
</feature>
<name>A0A7R9FS44_9CRUS</name>